<evidence type="ECO:0000313" key="9">
    <source>
        <dbReference type="EMBL" id="CAL5133663.1"/>
    </source>
</evidence>
<proteinExistence type="inferred from homology"/>
<evidence type="ECO:0000256" key="5">
    <source>
        <dbReference type="ARBA" id="ARBA00022676"/>
    </source>
</evidence>
<name>A0AAV2TEG6_CALDB</name>
<evidence type="ECO:0000259" key="8">
    <source>
        <dbReference type="Pfam" id="PF04101"/>
    </source>
</evidence>
<gene>
    <name evidence="9" type="ORF">CDAUBV1_LOCUS6923</name>
</gene>
<comment type="caution">
    <text evidence="9">The sequence shown here is derived from an EMBL/GenBank/DDBJ whole genome shotgun (WGS) entry which is preliminary data.</text>
</comment>
<keyword evidence="7" id="KW-0256">Endoplasmic reticulum</keyword>
<comment type="similarity">
    <text evidence="2">Belongs to the glycosyltransferase 28 family.</text>
</comment>
<protein>
    <recommendedName>
        <fullName evidence="4">UDP-N-acetylglucosamine transferase subunit ALG13</fullName>
        <ecNumber evidence="3">2.4.1.141</ecNumber>
    </recommendedName>
</protein>
<keyword evidence="6" id="KW-0808">Transferase</keyword>
<evidence type="ECO:0000256" key="6">
    <source>
        <dbReference type="ARBA" id="ARBA00022679"/>
    </source>
</evidence>
<evidence type="ECO:0000256" key="3">
    <source>
        <dbReference type="ARBA" id="ARBA00012614"/>
    </source>
</evidence>
<dbReference type="InterPro" id="IPR039042">
    <property type="entry name" value="Alg13-like"/>
</dbReference>
<organism evidence="9 10">
    <name type="scientific">Calicophoron daubneyi</name>
    <name type="common">Rumen fluke</name>
    <name type="synonym">Paramphistomum daubneyi</name>
    <dbReference type="NCBI Taxonomy" id="300641"/>
    <lineage>
        <taxon>Eukaryota</taxon>
        <taxon>Metazoa</taxon>
        <taxon>Spiralia</taxon>
        <taxon>Lophotrochozoa</taxon>
        <taxon>Platyhelminthes</taxon>
        <taxon>Trematoda</taxon>
        <taxon>Digenea</taxon>
        <taxon>Plagiorchiida</taxon>
        <taxon>Pronocephalata</taxon>
        <taxon>Paramphistomoidea</taxon>
        <taxon>Paramphistomidae</taxon>
        <taxon>Calicophoron</taxon>
    </lineage>
</organism>
<comment type="subcellular location">
    <subcellularLocation>
        <location evidence="1">Endoplasmic reticulum</location>
    </subcellularLocation>
</comment>
<dbReference type="GO" id="GO:0004577">
    <property type="term" value="F:N-acetylglucosaminyldiphosphodolichol N-acetylglucosaminyltransferase activity"/>
    <property type="evidence" value="ECO:0007669"/>
    <property type="project" value="UniProtKB-EC"/>
</dbReference>
<dbReference type="GO" id="GO:0006488">
    <property type="term" value="P:dolichol-linked oligosaccharide biosynthetic process"/>
    <property type="evidence" value="ECO:0007669"/>
    <property type="project" value="InterPro"/>
</dbReference>
<dbReference type="InterPro" id="IPR007235">
    <property type="entry name" value="Glyco_trans_28_C"/>
</dbReference>
<keyword evidence="5" id="KW-0328">Glycosyltransferase</keyword>
<evidence type="ECO:0000256" key="4">
    <source>
        <dbReference type="ARBA" id="ARBA00017468"/>
    </source>
</evidence>
<dbReference type="Gene3D" id="3.40.50.2000">
    <property type="entry name" value="Glycogen Phosphorylase B"/>
    <property type="match status" value="1"/>
</dbReference>
<dbReference type="GO" id="GO:0005783">
    <property type="term" value="C:endoplasmic reticulum"/>
    <property type="evidence" value="ECO:0007669"/>
    <property type="project" value="UniProtKB-SubCell"/>
</dbReference>
<evidence type="ECO:0000256" key="2">
    <source>
        <dbReference type="ARBA" id="ARBA00006962"/>
    </source>
</evidence>
<dbReference type="EMBL" id="CAXLJL010000157">
    <property type="protein sequence ID" value="CAL5133663.1"/>
    <property type="molecule type" value="Genomic_DNA"/>
</dbReference>
<dbReference type="Proteomes" id="UP001497525">
    <property type="component" value="Unassembled WGS sequence"/>
</dbReference>
<evidence type="ECO:0000256" key="7">
    <source>
        <dbReference type="ARBA" id="ARBA00022824"/>
    </source>
</evidence>
<dbReference type="PANTHER" id="PTHR12867:SF6">
    <property type="entry name" value="N-ACETYLGLUCOSAMINYLDIPHOSPHODOLICHOL N-ACETYLGLUCOSAMINYLTRANSFERASE"/>
    <property type="match status" value="1"/>
</dbReference>
<sequence>MSTALVTVGTTYFDELISEVNKPIFHASLYRLGYRKLIVQYGSGTVTPVQPTRDAVTTAAHGVFDRAPELKPLVLEKFQYKDDLEQEFTTASLIISHGGAGTCMQALTPFGKRRLIIVVNETLMNNHQKELAHALYAGRHALVTTPSDLNGLLSYGSSDERFCPDVVRLLGPSIPPAEAGFVGFKRGNPERLTQYINQRLRA</sequence>
<dbReference type="Pfam" id="PF04101">
    <property type="entry name" value="Glyco_tran_28_C"/>
    <property type="match status" value="1"/>
</dbReference>
<dbReference type="AlphaFoldDB" id="A0AAV2TEG6"/>
<accession>A0AAV2TEG6</accession>
<dbReference type="EC" id="2.4.1.141" evidence="3"/>
<evidence type="ECO:0000313" key="10">
    <source>
        <dbReference type="Proteomes" id="UP001497525"/>
    </source>
</evidence>
<feature type="domain" description="Glycosyl transferase family 28 C-terminal" evidence="8">
    <location>
        <begin position="3"/>
        <end position="137"/>
    </location>
</feature>
<reference evidence="9" key="1">
    <citation type="submission" date="2024-06" db="EMBL/GenBank/DDBJ databases">
        <authorList>
            <person name="Liu X."/>
            <person name="Lenzi L."/>
            <person name="Haldenby T S."/>
            <person name="Uol C."/>
        </authorList>
    </citation>
    <scope>NUCLEOTIDE SEQUENCE</scope>
</reference>
<dbReference type="PANTHER" id="PTHR12867">
    <property type="entry name" value="GLYCOSYL TRANSFERASE-RELATED"/>
    <property type="match status" value="1"/>
</dbReference>
<evidence type="ECO:0000256" key="1">
    <source>
        <dbReference type="ARBA" id="ARBA00004240"/>
    </source>
</evidence>